<organism evidence="2">
    <name type="scientific">Rhodosorus marinus</name>
    <dbReference type="NCBI Taxonomy" id="101924"/>
    <lineage>
        <taxon>Eukaryota</taxon>
        <taxon>Rhodophyta</taxon>
        <taxon>Stylonematophyceae</taxon>
        <taxon>Stylonematales</taxon>
        <taxon>Stylonemataceae</taxon>
        <taxon>Rhodosorus</taxon>
    </lineage>
</organism>
<dbReference type="CDD" id="cd02947">
    <property type="entry name" value="TRX_family"/>
    <property type="match status" value="1"/>
</dbReference>
<evidence type="ECO:0000313" key="2">
    <source>
        <dbReference type="EMBL" id="CAD8398744.1"/>
    </source>
</evidence>
<protein>
    <recommendedName>
        <fullName evidence="1">Thioredoxin domain-containing protein</fullName>
    </recommendedName>
</protein>
<gene>
    <name evidence="2" type="ORF">RMAR0315_LOCUS8736</name>
</gene>
<dbReference type="InterPro" id="IPR050620">
    <property type="entry name" value="Thioredoxin_H-type-like"/>
</dbReference>
<sequence>MSAFAFINGIGSASVGSRRPSRPSSSCRRRTVMIPCMVSVSSNSTTDVVKSINTDEFKSLLDAAEWASNVIVVKFSAGFCKSCKSMEPKFKRLAKVYDKFNYFEVSYEKNKQLCEELGVDKLPHFQVYDRRTNQSEGVSCTWTEAAKLRDLLDRFNI</sequence>
<dbReference type="Pfam" id="PF00085">
    <property type="entry name" value="Thioredoxin"/>
    <property type="match status" value="1"/>
</dbReference>
<dbReference type="SUPFAM" id="SSF52833">
    <property type="entry name" value="Thioredoxin-like"/>
    <property type="match status" value="1"/>
</dbReference>
<dbReference type="AlphaFoldDB" id="A0A7S0G319"/>
<feature type="domain" description="Thioredoxin" evidence="1">
    <location>
        <begin position="38"/>
        <end position="157"/>
    </location>
</feature>
<proteinExistence type="predicted"/>
<dbReference type="InterPro" id="IPR036249">
    <property type="entry name" value="Thioredoxin-like_sf"/>
</dbReference>
<evidence type="ECO:0000259" key="1">
    <source>
        <dbReference type="PROSITE" id="PS51352"/>
    </source>
</evidence>
<dbReference type="Gene3D" id="3.40.30.10">
    <property type="entry name" value="Glutaredoxin"/>
    <property type="match status" value="1"/>
</dbReference>
<dbReference type="PANTHER" id="PTHR10438">
    <property type="entry name" value="THIOREDOXIN"/>
    <property type="match status" value="1"/>
</dbReference>
<dbReference type="EMBL" id="HBEK01015990">
    <property type="protein sequence ID" value="CAD8398744.1"/>
    <property type="molecule type" value="Transcribed_RNA"/>
</dbReference>
<dbReference type="InterPro" id="IPR013766">
    <property type="entry name" value="Thioredoxin_domain"/>
</dbReference>
<reference evidence="2" key="1">
    <citation type="submission" date="2021-01" db="EMBL/GenBank/DDBJ databases">
        <authorList>
            <person name="Corre E."/>
            <person name="Pelletier E."/>
            <person name="Niang G."/>
            <person name="Scheremetjew M."/>
            <person name="Finn R."/>
            <person name="Kale V."/>
            <person name="Holt S."/>
            <person name="Cochrane G."/>
            <person name="Meng A."/>
            <person name="Brown T."/>
            <person name="Cohen L."/>
        </authorList>
    </citation>
    <scope>NUCLEOTIDE SEQUENCE</scope>
    <source>
        <strain evidence="2">UTEX LB 2760</strain>
    </source>
</reference>
<dbReference type="PROSITE" id="PS51352">
    <property type="entry name" value="THIOREDOXIN_2"/>
    <property type="match status" value="1"/>
</dbReference>
<name>A0A7S0G319_9RHOD</name>
<accession>A0A7S0G319</accession>
<dbReference type="PANTHER" id="PTHR10438:SF463">
    <property type="entry name" value="THIOREDOXIN"/>
    <property type="match status" value="1"/>
</dbReference>